<dbReference type="FunFam" id="1.10.287.130:FF:000001">
    <property type="entry name" value="Two-component sensor histidine kinase"/>
    <property type="match status" value="1"/>
</dbReference>
<accession>A0A7X2NJH6</accession>
<keyword evidence="18" id="KW-1185">Reference proteome</keyword>
<dbReference type="PROSITE" id="PS50109">
    <property type="entry name" value="HIS_KIN"/>
    <property type="match status" value="1"/>
</dbReference>
<evidence type="ECO:0000256" key="7">
    <source>
        <dbReference type="ARBA" id="ARBA00022692"/>
    </source>
</evidence>
<feature type="region of interest" description="Disordered" evidence="14">
    <location>
        <begin position="793"/>
        <end position="831"/>
    </location>
</feature>
<dbReference type="GO" id="GO:0005524">
    <property type="term" value="F:ATP binding"/>
    <property type="evidence" value="ECO:0007669"/>
    <property type="project" value="UniProtKB-KW"/>
</dbReference>
<evidence type="ECO:0000256" key="13">
    <source>
        <dbReference type="ARBA" id="ARBA00023136"/>
    </source>
</evidence>
<feature type="transmembrane region" description="Helical" evidence="15">
    <location>
        <begin position="344"/>
        <end position="366"/>
    </location>
</feature>
<dbReference type="InterPro" id="IPR050398">
    <property type="entry name" value="HssS/ArlS-like"/>
</dbReference>
<reference evidence="17 18" key="1">
    <citation type="submission" date="2019-08" db="EMBL/GenBank/DDBJ databases">
        <title>In-depth cultivation of the pig gut microbiome towards novel bacterial diversity and tailored functional studies.</title>
        <authorList>
            <person name="Wylensek D."/>
            <person name="Hitch T.C.A."/>
            <person name="Clavel T."/>
        </authorList>
    </citation>
    <scope>NUCLEOTIDE SEQUENCE [LARGE SCALE GENOMIC DNA]</scope>
    <source>
        <strain evidence="17 18">WCA-389-WT-23D1</strain>
    </source>
</reference>
<protein>
    <recommendedName>
        <fullName evidence="3">histidine kinase</fullName>
        <ecNumber evidence="3">2.7.13.3</ecNumber>
    </recommendedName>
</protein>
<evidence type="ECO:0000256" key="4">
    <source>
        <dbReference type="ARBA" id="ARBA00022475"/>
    </source>
</evidence>
<organism evidence="17 18">
    <name type="scientific">Clostridium porci</name>
    <dbReference type="NCBI Taxonomy" id="2605778"/>
    <lineage>
        <taxon>Bacteria</taxon>
        <taxon>Bacillati</taxon>
        <taxon>Bacillota</taxon>
        <taxon>Clostridia</taxon>
        <taxon>Eubacteriales</taxon>
        <taxon>Clostridiaceae</taxon>
        <taxon>Clostridium</taxon>
    </lineage>
</organism>
<feature type="region of interest" description="Disordered" evidence="14">
    <location>
        <begin position="103"/>
        <end position="135"/>
    </location>
</feature>
<feature type="transmembrane region" description="Helical" evidence="15">
    <location>
        <begin position="302"/>
        <end position="323"/>
    </location>
</feature>
<evidence type="ECO:0000256" key="15">
    <source>
        <dbReference type="SAM" id="Phobius"/>
    </source>
</evidence>
<dbReference type="Pfam" id="PF00512">
    <property type="entry name" value="HisKA"/>
    <property type="match status" value="1"/>
</dbReference>
<dbReference type="EMBL" id="VUMD01000004">
    <property type="protein sequence ID" value="MSS36077.1"/>
    <property type="molecule type" value="Genomic_DNA"/>
</dbReference>
<dbReference type="EC" id="2.7.13.3" evidence="3"/>
<dbReference type="PANTHER" id="PTHR45528:SF1">
    <property type="entry name" value="SENSOR HISTIDINE KINASE CPXA"/>
    <property type="match status" value="1"/>
</dbReference>
<dbReference type="SMART" id="SM00387">
    <property type="entry name" value="HATPase_c"/>
    <property type="match status" value="1"/>
</dbReference>
<dbReference type="GO" id="GO:0005886">
    <property type="term" value="C:plasma membrane"/>
    <property type="evidence" value="ECO:0007669"/>
    <property type="project" value="UniProtKB-SubCell"/>
</dbReference>
<keyword evidence="12" id="KW-0902">Two-component regulatory system</keyword>
<dbReference type="Gene3D" id="3.30.565.10">
    <property type="entry name" value="Histidine kinase-like ATPase, C-terminal domain"/>
    <property type="match status" value="1"/>
</dbReference>
<dbReference type="SUPFAM" id="SSF55874">
    <property type="entry name" value="ATPase domain of HSP90 chaperone/DNA topoisomerase II/histidine kinase"/>
    <property type="match status" value="1"/>
</dbReference>
<evidence type="ECO:0000259" key="16">
    <source>
        <dbReference type="PROSITE" id="PS50109"/>
    </source>
</evidence>
<dbReference type="Gene3D" id="1.10.287.130">
    <property type="match status" value="1"/>
</dbReference>
<name>A0A7X2NJH6_9CLOT</name>
<dbReference type="Pfam" id="PF02518">
    <property type="entry name" value="HATPase_c"/>
    <property type="match status" value="1"/>
</dbReference>
<evidence type="ECO:0000256" key="8">
    <source>
        <dbReference type="ARBA" id="ARBA00022741"/>
    </source>
</evidence>
<feature type="transmembrane region" description="Helical" evidence="15">
    <location>
        <begin position="466"/>
        <end position="495"/>
    </location>
</feature>
<evidence type="ECO:0000256" key="1">
    <source>
        <dbReference type="ARBA" id="ARBA00000085"/>
    </source>
</evidence>
<evidence type="ECO:0000256" key="11">
    <source>
        <dbReference type="ARBA" id="ARBA00022989"/>
    </source>
</evidence>
<dbReference type="InterPro" id="IPR003661">
    <property type="entry name" value="HisK_dim/P_dom"/>
</dbReference>
<keyword evidence="9 17" id="KW-0418">Kinase</keyword>
<proteinExistence type="predicted"/>
<keyword evidence="4" id="KW-1003">Cell membrane</keyword>
<keyword evidence="8" id="KW-0547">Nucleotide-binding</keyword>
<dbReference type="InterPro" id="IPR036097">
    <property type="entry name" value="HisK_dim/P_sf"/>
</dbReference>
<evidence type="ECO:0000256" key="14">
    <source>
        <dbReference type="SAM" id="MobiDB-lite"/>
    </source>
</evidence>
<dbReference type="Proteomes" id="UP000429958">
    <property type="component" value="Unassembled WGS sequence"/>
</dbReference>
<dbReference type="InterPro" id="IPR003594">
    <property type="entry name" value="HATPase_dom"/>
</dbReference>
<comment type="catalytic activity">
    <reaction evidence="1">
        <text>ATP + protein L-histidine = ADP + protein N-phospho-L-histidine.</text>
        <dbReference type="EC" id="2.7.13.3"/>
    </reaction>
</comment>
<feature type="compositionally biased region" description="Basic and acidic residues" evidence="14">
    <location>
        <begin position="793"/>
        <end position="819"/>
    </location>
</feature>
<evidence type="ECO:0000256" key="9">
    <source>
        <dbReference type="ARBA" id="ARBA00022777"/>
    </source>
</evidence>
<keyword evidence="13 15" id="KW-0472">Membrane</keyword>
<keyword evidence="11 15" id="KW-1133">Transmembrane helix</keyword>
<comment type="subcellular location">
    <subcellularLocation>
        <location evidence="2">Cell membrane</location>
        <topology evidence="2">Multi-pass membrane protein</topology>
    </subcellularLocation>
</comment>
<gene>
    <name evidence="17" type="ORF">FYJ39_05680</name>
</gene>
<dbReference type="CDD" id="cd00082">
    <property type="entry name" value="HisKA"/>
    <property type="match status" value="1"/>
</dbReference>
<dbReference type="GO" id="GO:0000155">
    <property type="term" value="F:phosphorelay sensor kinase activity"/>
    <property type="evidence" value="ECO:0007669"/>
    <property type="project" value="InterPro"/>
</dbReference>
<evidence type="ECO:0000256" key="3">
    <source>
        <dbReference type="ARBA" id="ARBA00012438"/>
    </source>
</evidence>
<evidence type="ECO:0000256" key="10">
    <source>
        <dbReference type="ARBA" id="ARBA00022840"/>
    </source>
</evidence>
<evidence type="ECO:0000256" key="6">
    <source>
        <dbReference type="ARBA" id="ARBA00022679"/>
    </source>
</evidence>
<evidence type="ECO:0000313" key="18">
    <source>
        <dbReference type="Proteomes" id="UP000429958"/>
    </source>
</evidence>
<evidence type="ECO:0000256" key="12">
    <source>
        <dbReference type="ARBA" id="ARBA00023012"/>
    </source>
</evidence>
<dbReference type="SUPFAM" id="SSF47384">
    <property type="entry name" value="Homodimeric domain of signal transducing histidine kinase"/>
    <property type="match status" value="1"/>
</dbReference>
<dbReference type="InterPro" id="IPR036890">
    <property type="entry name" value="HATPase_C_sf"/>
</dbReference>
<dbReference type="PANTHER" id="PTHR45528">
    <property type="entry name" value="SENSOR HISTIDINE KINASE CPXA"/>
    <property type="match status" value="1"/>
</dbReference>
<dbReference type="SMART" id="SM00388">
    <property type="entry name" value="HisKA"/>
    <property type="match status" value="1"/>
</dbReference>
<evidence type="ECO:0000256" key="2">
    <source>
        <dbReference type="ARBA" id="ARBA00004651"/>
    </source>
</evidence>
<evidence type="ECO:0000313" key="17">
    <source>
        <dbReference type="EMBL" id="MSS36077.1"/>
    </source>
</evidence>
<keyword evidence="5" id="KW-0597">Phosphoprotein</keyword>
<keyword evidence="7 15" id="KW-0812">Transmembrane</keyword>
<dbReference type="InterPro" id="IPR005467">
    <property type="entry name" value="His_kinase_dom"/>
</dbReference>
<feature type="transmembrane region" description="Helical" evidence="15">
    <location>
        <begin position="386"/>
        <end position="407"/>
    </location>
</feature>
<feature type="domain" description="Histidine kinase" evidence="16">
    <location>
        <begin position="566"/>
        <end position="781"/>
    </location>
</feature>
<dbReference type="RefSeq" id="WP_154471558.1">
    <property type="nucleotide sequence ID" value="NZ_DBEWUL010000076.1"/>
</dbReference>
<keyword evidence="10" id="KW-0067">ATP-binding</keyword>
<comment type="caution">
    <text evidence="17">The sequence shown here is derived from an EMBL/GenBank/DDBJ whole genome shotgun (WGS) entry which is preliminary data.</text>
</comment>
<sequence>MDIKSKSSHKWGVLIIILAVLGAAAATVKLYPYMTNKARDYEAYRTSRIKEKIRDYSDLSTQVMNFSYVIWHQQKQEEAGRIMTYSETYLPGLDEKLRELQRTKQAQQLQGEPAAAGNETGKTGDGNDSDYSSYAEELGSGPYDVDYYNDLRNQMNKAGNDWENYYRRYSSNLFYRVVGANGETLRSNVNRPDECFGKPLSDKEREFVFTVQFSSSGSMKVTDFKGDDSDWFTFLQAMNRYEFYDPLVSRTDESYPYSGVRFLGPRNMTVQFRCFPDKVTNQALNMDGKAGMDYQSYIDSSYYPVIGSICFFLLVLALALPAVKRFEIGRSALCRLSFEPLSCMGAVWMAIMGSGGLPASMIAGTMDGRLGEELLKAGLLPVSAKAMAVLINILFWSVVYGFFYWGITCYRAIFSLGFWRYCKERTWLGRFLCFSQRWLVKMFNVFDETDWESRSTRMIGKAVIANFMILTLISCLWFWGIGALIIYSVVLFFLIQKYWGQMQEKYNRLLEGINSMAEGNLDIEIDEDLGVFNSFKKQLARIQTGFKKAVAQEVKSEHTKSELITNVSHDLKTPLTAIITYVNLLKQEHITDEERAAYIQVLDQKAMRLKVLIEDLFEVSKASCGTVSLHPENVDIISLLKQVRFELADKIEESGIEFRFHLPEERVILYLDSQKTYRIFENLMVNIIKYGMPGTRAYVQVFRDQEGSVVISMRNVSAEELKVSPEELSERFVRGDASRNTEGSGLGLAIARGFVEAQEGSMDIEVEDDLFRVVIRWKEKRKEPEFQEFEKWADEERMEDEGSKEEPVRAETEQEKDTINLRTVTEYKPLD</sequence>
<dbReference type="AlphaFoldDB" id="A0A7X2NJH6"/>
<keyword evidence="6" id="KW-0808">Transferase</keyword>
<evidence type="ECO:0000256" key="5">
    <source>
        <dbReference type="ARBA" id="ARBA00022553"/>
    </source>
</evidence>